<evidence type="ECO:0000256" key="2">
    <source>
        <dbReference type="ARBA" id="ARBA00022898"/>
    </source>
</evidence>
<dbReference type="InterPro" id="IPR015422">
    <property type="entry name" value="PyrdxlP-dep_Trfase_small"/>
</dbReference>
<evidence type="ECO:0000256" key="1">
    <source>
        <dbReference type="ARBA" id="ARBA00001933"/>
    </source>
</evidence>
<dbReference type="PANTHER" id="PTHR43586:SF24">
    <property type="entry name" value="BLR4730 PROTEIN"/>
    <property type="match status" value="1"/>
</dbReference>
<dbReference type="PANTHER" id="PTHR43586">
    <property type="entry name" value="CYSTEINE DESULFURASE"/>
    <property type="match status" value="1"/>
</dbReference>
<sequence>MDVEALRADTPGCADRVHLNNAGAALMSRQTLEAVTSHLELEAEIGGYEAAAEATDKIEHTYDALSRLVGAERDEIAVVENATRAWDMAFYSLPFQEGDRILTARAEYASNAIAFLQTARRYGVSVETVPDDESGQLSVSALRDMIDERVKLIAVTHVPTQGGLVNPAVDIGRVARDFGITYLLDACQSVGQIPIDVAEIGCDLLTATGRKYLRGPRGTGFLYCARPMFERIEPPFLDLHAATWTSPHSYQVRADARRFENWETYYAGKIGLGVAASAAVDLGLDAIEVRVTDLAESLRQRLRTRPGVLVHDQGQRRCGIVTFTVDGHDPRRVADLLHAQKINVSVSIADYARWDLQPRGLDAVVRASVHYYNTDDELDRMCDALPSAVVHR</sequence>
<dbReference type="GO" id="GO:0008483">
    <property type="term" value="F:transaminase activity"/>
    <property type="evidence" value="ECO:0007669"/>
    <property type="project" value="UniProtKB-KW"/>
</dbReference>
<dbReference type="Proteomes" id="UP000295198">
    <property type="component" value="Unassembled WGS sequence"/>
</dbReference>
<reference evidence="6 7" key="1">
    <citation type="submission" date="2019-01" db="EMBL/GenBank/DDBJ databases">
        <title>Nocardioides guangzhouensis sp. nov., an actinobacterium isolated from soil.</title>
        <authorList>
            <person name="Fu Y."/>
            <person name="Cai Y."/>
            <person name="Lin Z."/>
            <person name="Chen P."/>
        </authorList>
    </citation>
    <scope>NUCLEOTIDE SEQUENCE [LARGE SCALE GENOMIC DNA]</scope>
    <source>
        <strain evidence="6 7">130</strain>
    </source>
</reference>
<dbReference type="OrthoDB" id="250246at2"/>
<dbReference type="InterPro" id="IPR015421">
    <property type="entry name" value="PyrdxlP-dep_Trfase_major"/>
</dbReference>
<feature type="domain" description="Aminotransferase class V" evidence="5">
    <location>
        <begin position="18"/>
        <end position="380"/>
    </location>
</feature>
<evidence type="ECO:0000313" key="6">
    <source>
        <dbReference type="EMBL" id="RYP81848.1"/>
    </source>
</evidence>
<evidence type="ECO:0000256" key="4">
    <source>
        <dbReference type="RuleBase" id="RU004504"/>
    </source>
</evidence>
<dbReference type="SUPFAM" id="SSF53383">
    <property type="entry name" value="PLP-dependent transferases"/>
    <property type="match status" value="1"/>
</dbReference>
<keyword evidence="7" id="KW-1185">Reference proteome</keyword>
<dbReference type="Gene3D" id="3.40.640.10">
    <property type="entry name" value="Type I PLP-dependent aspartate aminotransferase-like (Major domain)"/>
    <property type="match status" value="1"/>
</dbReference>
<accession>A0A4Q4Z3B0</accession>
<organism evidence="6 7">
    <name type="scientific">Nocardioides guangzhouensis</name>
    <dbReference type="NCBI Taxonomy" id="2497878"/>
    <lineage>
        <taxon>Bacteria</taxon>
        <taxon>Bacillati</taxon>
        <taxon>Actinomycetota</taxon>
        <taxon>Actinomycetes</taxon>
        <taxon>Propionibacteriales</taxon>
        <taxon>Nocardioidaceae</taxon>
        <taxon>Nocardioides</taxon>
    </lineage>
</organism>
<dbReference type="InterPro" id="IPR015424">
    <property type="entry name" value="PyrdxlP-dep_Trfase"/>
</dbReference>
<evidence type="ECO:0000256" key="3">
    <source>
        <dbReference type="RuleBase" id="RU004075"/>
    </source>
</evidence>
<dbReference type="PROSITE" id="PS00595">
    <property type="entry name" value="AA_TRANSFER_CLASS_5"/>
    <property type="match status" value="1"/>
</dbReference>
<dbReference type="EMBL" id="SDKM01000059">
    <property type="protein sequence ID" value="RYP81848.1"/>
    <property type="molecule type" value="Genomic_DNA"/>
</dbReference>
<comment type="similarity">
    <text evidence="3">Belongs to the class-V pyridoxal-phosphate-dependent aminotransferase family.</text>
</comment>
<keyword evidence="6" id="KW-0032">Aminotransferase</keyword>
<comment type="caution">
    <text evidence="6">The sequence shown here is derived from an EMBL/GenBank/DDBJ whole genome shotgun (WGS) entry which is preliminary data.</text>
</comment>
<comment type="cofactor">
    <cofactor evidence="1 4">
        <name>pyridoxal 5'-phosphate</name>
        <dbReference type="ChEBI" id="CHEBI:597326"/>
    </cofactor>
</comment>
<dbReference type="Pfam" id="PF00266">
    <property type="entry name" value="Aminotran_5"/>
    <property type="match status" value="1"/>
</dbReference>
<protein>
    <submittedName>
        <fullName evidence="6">Aminotransferase class V-fold PLP-dependent enzyme</fullName>
    </submittedName>
</protein>
<keyword evidence="2" id="KW-0663">Pyridoxal phosphate</keyword>
<gene>
    <name evidence="6" type="ORF">EKO23_22990</name>
</gene>
<dbReference type="AlphaFoldDB" id="A0A4Q4Z3B0"/>
<proteinExistence type="inferred from homology"/>
<dbReference type="InterPro" id="IPR000192">
    <property type="entry name" value="Aminotrans_V_dom"/>
</dbReference>
<name>A0A4Q4Z3B0_9ACTN</name>
<dbReference type="Gene3D" id="3.90.1150.10">
    <property type="entry name" value="Aspartate Aminotransferase, domain 1"/>
    <property type="match status" value="1"/>
</dbReference>
<keyword evidence="6" id="KW-0808">Transferase</keyword>
<dbReference type="InterPro" id="IPR020578">
    <property type="entry name" value="Aminotrans_V_PyrdxlP_BS"/>
</dbReference>
<evidence type="ECO:0000313" key="7">
    <source>
        <dbReference type="Proteomes" id="UP000295198"/>
    </source>
</evidence>
<dbReference type="RefSeq" id="WP_134720822.1">
    <property type="nucleotide sequence ID" value="NZ_SDKM01000059.1"/>
</dbReference>
<evidence type="ECO:0000259" key="5">
    <source>
        <dbReference type="Pfam" id="PF00266"/>
    </source>
</evidence>